<protein>
    <submittedName>
        <fullName evidence="1">Uncharacterized protein</fullName>
    </submittedName>
</protein>
<organism evidence="1">
    <name type="scientific">Aeromonas caviae</name>
    <name type="common">Aeromonas punctata</name>
    <dbReference type="NCBI Taxonomy" id="648"/>
    <lineage>
        <taxon>Bacteria</taxon>
        <taxon>Pseudomonadati</taxon>
        <taxon>Pseudomonadota</taxon>
        <taxon>Gammaproteobacteria</taxon>
        <taxon>Aeromonadales</taxon>
        <taxon>Aeromonadaceae</taxon>
        <taxon>Aeromonas</taxon>
    </lineage>
</organism>
<evidence type="ECO:0000313" key="1">
    <source>
        <dbReference type="EMBL" id="QQA62166.1"/>
    </source>
</evidence>
<proteinExistence type="predicted"/>
<dbReference type="EMBL" id="CP065937">
    <property type="protein sequence ID" value="QQA62166.1"/>
    <property type="molecule type" value="Genomic_DNA"/>
</dbReference>
<accession>A0A7T3X4S7</accession>
<sequence>MFGDSQFTSTLSVNFHFPKIPRRTYFFARDFPSPIGRALAGLAIPTCKPFMAATAAINQNDEFWLNAPVLTYTEPLSVIQALPSLLADRKGLCPISGRLLASNTSWSYDLGCAGKREIRQTPDTTNHRSAM</sequence>
<name>A0A7T3X4S7_AERCA</name>
<gene>
    <name evidence="1" type="ORF">JC965_06660</name>
</gene>
<reference evidence="1" key="1">
    <citation type="submission" date="2020-12" db="EMBL/GenBank/DDBJ databases">
        <title>GES Beta-lactamases isolated from hospital effluents in Brazil.</title>
        <authorList>
            <person name="Conte D."/>
            <person name="Mesa D."/>
            <person name="Palmeiro J.K."/>
            <person name="Dalla-Costa L.M."/>
        </authorList>
    </citation>
    <scope>NUCLEOTIDE SEQUENCE [LARGE SCALE GENOMIC DNA]</scope>
    <source>
        <strain evidence="1">Aero21</strain>
    </source>
</reference>
<dbReference type="AlphaFoldDB" id="A0A7T3X4S7"/>